<dbReference type="PRINTS" id="PR00368">
    <property type="entry name" value="FADPNR"/>
</dbReference>
<comment type="caution">
    <text evidence="2">The sequence shown here is derived from an EMBL/GenBank/DDBJ whole genome shotgun (WGS) entry which is preliminary data.</text>
</comment>
<dbReference type="InterPro" id="IPR050407">
    <property type="entry name" value="Geranylgeranyl_reductase"/>
</dbReference>
<dbReference type="Gene3D" id="3.50.50.60">
    <property type="entry name" value="FAD/NAD(P)-binding domain"/>
    <property type="match status" value="1"/>
</dbReference>
<name>A0A5D8QDS6_9THEO</name>
<dbReference type="Proteomes" id="UP000322976">
    <property type="component" value="Unassembled WGS sequence"/>
</dbReference>
<dbReference type="PRINTS" id="PR00411">
    <property type="entry name" value="PNDRDTASEI"/>
</dbReference>
<dbReference type="SUPFAM" id="SSF51905">
    <property type="entry name" value="FAD/NAD(P)-binding domain"/>
    <property type="match status" value="1"/>
</dbReference>
<evidence type="ECO:0000313" key="3">
    <source>
        <dbReference type="Proteomes" id="UP000322976"/>
    </source>
</evidence>
<organism evidence="2 3">
    <name type="scientific">Calorimonas adulescens</name>
    <dbReference type="NCBI Taxonomy" id="2606906"/>
    <lineage>
        <taxon>Bacteria</taxon>
        <taxon>Bacillati</taxon>
        <taxon>Bacillota</taxon>
        <taxon>Clostridia</taxon>
        <taxon>Thermoanaerobacterales</taxon>
        <taxon>Thermoanaerobacteraceae</taxon>
        <taxon>Calorimonas</taxon>
    </lineage>
</organism>
<proteinExistence type="predicted"/>
<protein>
    <submittedName>
        <fullName evidence="2">FAD-binding protein</fullName>
    </submittedName>
</protein>
<gene>
    <name evidence="2" type="ORF">FWJ32_06105</name>
</gene>
<feature type="domain" description="FAD-binding" evidence="1">
    <location>
        <begin position="4"/>
        <end position="180"/>
    </location>
</feature>
<evidence type="ECO:0000313" key="2">
    <source>
        <dbReference type="EMBL" id="TZE82319.1"/>
    </source>
</evidence>
<accession>A0A5D8QDS6</accession>
<dbReference type="PANTHER" id="PTHR42685:SF22">
    <property type="entry name" value="CONDITIONED MEDIUM FACTOR RECEPTOR 1"/>
    <property type="match status" value="1"/>
</dbReference>
<dbReference type="PANTHER" id="PTHR42685">
    <property type="entry name" value="GERANYLGERANYL DIPHOSPHATE REDUCTASE"/>
    <property type="match status" value="1"/>
</dbReference>
<evidence type="ECO:0000259" key="1">
    <source>
        <dbReference type="Pfam" id="PF01494"/>
    </source>
</evidence>
<dbReference type="InterPro" id="IPR002938">
    <property type="entry name" value="FAD-bd"/>
</dbReference>
<dbReference type="AlphaFoldDB" id="A0A5D8QDS6"/>
<keyword evidence="3" id="KW-1185">Reference proteome</keyword>
<reference evidence="2 3" key="1">
    <citation type="submission" date="2019-08" db="EMBL/GenBank/DDBJ databases">
        <title>Calorimonas adulescens gen. nov., sp. nov., an anaerobic thermophilic bacterium from Sakhalin hot spring.</title>
        <authorList>
            <person name="Khomyakova M.A."/>
            <person name="Merkel A.Y."/>
            <person name="Novikov A."/>
            <person name="Bonch-Osmolovskaya E.A."/>
            <person name="Slobodkin A.I."/>
        </authorList>
    </citation>
    <scope>NUCLEOTIDE SEQUENCE [LARGE SCALE GENOMIC DNA]</scope>
    <source>
        <strain evidence="2 3">A05MB</strain>
    </source>
</reference>
<dbReference type="InterPro" id="IPR036188">
    <property type="entry name" value="FAD/NAD-bd_sf"/>
</dbReference>
<dbReference type="GO" id="GO:0071949">
    <property type="term" value="F:FAD binding"/>
    <property type="evidence" value="ECO:0007669"/>
    <property type="project" value="InterPro"/>
</dbReference>
<dbReference type="EMBL" id="VTPS01000007">
    <property type="protein sequence ID" value="TZE82319.1"/>
    <property type="molecule type" value="Genomic_DNA"/>
</dbReference>
<sequence>MKRQVIVVGAGPAGSSAAFYCAKRGLDVLLVDKETWPRDKVCGDGWLPSLKPIFDDMGIYEEMKAQNTVSGGEYFILASPNEEVVTYRLGTHENGEKDESKGEMLIVPRRIGDDIVRRAAVRAGAEFIENFNVTELIIKRGRVCGIRGYLRNHFVEYEADAVVIANGSHSMLARQLGIFNEDPSLSMFAARGYFTNLPPELKPGTVLQFYLPESIPNYEKARKTMSFGWISAHDKPGCGTLGMVIPIETIEALDMSLEEIFNWYVNYSKNGQRFFKGAKLVDELKGWRLVGCTEVQKNYAHGALVIGDACSQPECAHFYGIPAGMISGKIAAAVLDDIFTTGDDSEESFARFHKIVSDRLNPQYKFYSTFRELVHFNIDNVNKMNEFAKTFPGIPSYTEVMYKFVTQVLGKEMPTPPAAGARLSQ</sequence>
<dbReference type="Pfam" id="PF01494">
    <property type="entry name" value="FAD_binding_3"/>
    <property type="match status" value="1"/>
</dbReference>
<dbReference type="RefSeq" id="WP_149545081.1">
    <property type="nucleotide sequence ID" value="NZ_VTPS01000007.1"/>
</dbReference>